<protein>
    <submittedName>
        <fullName evidence="2">Uncharacterized protein</fullName>
    </submittedName>
</protein>
<comment type="caution">
    <text evidence="2">The sequence shown here is derived from an EMBL/GenBank/DDBJ whole genome shotgun (WGS) entry which is preliminary data.</text>
</comment>
<reference evidence="2 3" key="1">
    <citation type="submission" date="2015-12" db="EMBL/GenBank/DDBJ databases">
        <title>Draft genome sequence of Moniliophthora roreri, the causal agent of frosty pod rot of cacao.</title>
        <authorList>
            <person name="Aime M.C."/>
            <person name="Diaz-Valderrama J.R."/>
            <person name="Kijpornyongpan T."/>
            <person name="Phillips-Mora W."/>
        </authorList>
    </citation>
    <scope>NUCLEOTIDE SEQUENCE [LARGE SCALE GENOMIC DNA]</scope>
    <source>
        <strain evidence="2 3">MCA 2952</strain>
    </source>
</reference>
<evidence type="ECO:0000313" key="3">
    <source>
        <dbReference type="Proteomes" id="UP000054988"/>
    </source>
</evidence>
<evidence type="ECO:0000313" key="2">
    <source>
        <dbReference type="EMBL" id="KTB28219.1"/>
    </source>
</evidence>
<sequence>MENSQSYTAEPPQTLKIPHPKGI</sequence>
<feature type="region of interest" description="Disordered" evidence="1">
    <location>
        <begin position="1"/>
        <end position="23"/>
    </location>
</feature>
<dbReference type="Proteomes" id="UP000054988">
    <property type="component" value="Unassembled WGS sequence"/>
</dbReference>
<dbReference type="AlphaFoldDB" id="A0A0W0EVZ9"/>
<proteinExistence type="predicted"/>
<evidence type="ECO:0000256" key="1">
    <source>
        <dbReference type="SAM" id="MobiDB-lite"/>
    </source>
</evidence>
<organism evidence="2 3">
    <name type="scientific">Moniliophthora roreri</name>
    <name type="common">Frosty pod rot fungus</name>
    <name type="synonym">Monilia roreri</name>
    <dbReference type="NCBI Taxonomy" id="221103"/>
    <lineage>
        <taxon>Eukaryota</taxon>
        <taxon>Fungi</taxon>
        <taxon>Dikarya</taxon>
        <taxon>Basidiomycota</taxon>
        <taxon>Agaricomycotina</taxon>
        <taxon>Agaricomycetes</taxon>
        <taxon>Agaricomycetidae</taxon>
        <taxon>Agaricales</taxon>
        <taxon>Marasmiineae</taxon>
        <taxon>Marasmiaceae</taxon>
        <taxon>Moniliophthora</taxon>
    </lineage>
</organism>
<gene>
    <name evidence="2" type="ORF">WG66_19196</name>
</gene>
<dbReference type="EMBL" id="LATX01002493">
    <property type="protein sequence ID" value="KTB28219.1"/>
    <property type="molecule type" value="Genomic_DNA"/>
</dbReference>
<accession>A0A0W0EVZ9</accession>
<name>A0A0W0EVZ9_MONRR</name>